<dbReference type="PANTHER" id="PTHR34216:SF13">
    <property type="entry name" value="XYLANASE_CHITIN DEACETYLASE"/>
    <property type="match status" value="1"/>
</dbReference>
<sequence length="436" mass="50232">MIGWKIKMRRIIYVITMGFLAFLICFSNPALSQYHDFPHYHYMEVTKESEIYSWVGEHIIKVGLFKKGQILKVAEEEGEESGNYALHFGNGVGYIAKGNLKEIQKTAYPSDPFSTSPFHKKAAQNLIIIKMVQVHSTPDTDSQPIAILRENLRYPVLDKLQDPFHHTWYEINLGDRLGYISDRDAELDNGIPLLTYHHVLKDIKRFLHTSTTTSLTVFREQMAYLKRAGYTTISLYELEGYLNGSINLPAKVVGLTFDDGLKSVYRYAYPILKENGQKATLFVISSRVKCHPQKWDPDTLQFLSLPELYAMQDVFDVQSHTHFLHRFSKNQQPILLSRSYHNILYDFRRSRRALSQLNPHVLYLSYPFGRYNLKAMKAAKQAGFHLAVTTVKGKVKLGDNPFSLKRLYILRTDPIEKMAKMIANKPYLTPLGSLNN</sequence>
<dbReference type="Gene3D" id="3.20.20.370">
    <property type="entry name" value="Glycoside hydrolase/deacetylase"/>
    <property type="match status" value="1"/>
</dbReference>
<dbReference type="InterPro" id="IPR051398">
    <property type="entry name" value="Polysacch_Deacetylase"/>
</dbReference>
<evidence type="ECO:0000259" key="2">
    <source>
        <dbReference type="Pfam" id="PF01522"/>
    </source>
</evidence>
<organism evidence="3 4">
    <name type="scientific">Xenorhabdus taiwanensis</name>
    <dbReference type="NCBI Taxonomy" id="3085177"/>
    <lineage>
        <taxon>Bacteria</taxon>
        <taxon>Pseudomonadati</taxon>
        <taxon>Pseudomonadota</taxon>
        <taxon>Gammaproteobacteria</taxon>
        <taxon>Enterobacterales</taxon>
        <taxon>Morganellaceae</taxon>
        <taxon>Xenorhabdus</taxon>
    </lineage>
</organism>
<evidence type="ECO:0000313" key="3">
    <source>
        <dbReference type="EMBL" id="BET95348.1"/>
    </source>
</evidence>
<protein>
    <submittedName>
        <fullName evidence="3">Polysaccharide deacetylase family protein</fullName>
    </submittedName>
</protein>
<gene>
    <name evidence="3" type="ORF">TCT1_02690</name>
</gene>
<reference evidence="3 4" key="1">
    <citation type="submission" date="2023-10" db="EMBL/GenBank/DDBJ databases">
        <title>Xenorhabdus taiwanensis sp. nov., a symbiotic bacterium associated with the entomopathogenic nematode Steinernema taiwanensis.</title>
        <authorList>
            <person name="Tseng C.T."/>
            <person name="Shu H.Y."/>
            <person name="Chen M.H."/>
            <person name="Fang Y.J."/>
            <person name="Wu T.L."/>
            <person name="Lin Y.C."/>
            <person name="Huang C.J."/>
        </authorList>
    </citation>
    <scope>NUCLEOTIDE SEQUENCE [LARGE SCALE GENOMIC DNA]</scope>
    <source>
        <strain evidence="3 4">TCT-1</strain>
    </source>
</reference>
<dbReference type="InterPro" id="IPR011330">
    <property type="entry name" value="Glyco_hydro/deAcase_b/a-brl"/>
</dbReference>
<name>A0ABM8JRM4_9GAMM</name>
<accession>A0ABM8JRM4</accession>
<dbReference type="Pfam" id="PF01522">
    <property type="entry name" value="Polysacc_deac_1"/>
    <property type="match status" value="1"/>
</dbReference>
<proteinExistence type="predicted"/>
<dbReference type="Proteomes" id="UP001529514">
    <property type="component" value="Chromosome"/>
</dbReference>
<evidence type="ECO:0000256" key="1">
    <source>
        <dbReference type="ARBA" id="ARBA00022729"/>
    </source>
</evidence>
<dbReference type="CDD" id="cd10966">
    <property type="entry name" value="CE4_yadE_5s"/>
    <property type="match status" value="1"/>
</dbReference>
<keyword evidence="4" id="KW-1185">Reference proteome</keyword>
<keyword evidence="1" id="KW-0732">Signal</keyword>
<dbReference type="SUPFAM" id="SSF88713">
    <property type="entry name" value="Glycoside hydrolase/deacetylase"/>
    <property type="match status" value="1"/>
</dbReference>
<dbReference type="PANTHER" id="PTHR34216">
    <property type="match status" value="1"/>
</dbReference>
<dbReference type="EMBL" id="AP028978">
    <property type="protein sequence ID" value="BET95348.1"/>
    <property type="molecule type" value="Genomic_DNA"/>
</dbReference>
<dbReference type="InterPro" id="IPR002509">
    <property type="entry name" value="NODB_dom"/>
</dbReference>
<feature type="domain" description="NodB homology" evidence="2">
    <location>
        <begin position="247"/>
        <end position="385"/>
    </location>
</feature>
<evidence type="ECO:0000313" key="4">
    <source>
        <dbReference type="Proteomes" id="UP001529514"/>
    </source>
</evidence>